<dbReference type="NCBIfam" id="TIGR02937">
    <property type="entry name" value="sigma70-ECF"/>
    <property type="match status" value="1"/>
</dbReference>
<comment type="caution">
    <text evidence="8">The sequence shown here is derived from an EMBL/GenBank/DDBJ whole genome shotgun (WGS) entry which is preliminary data.</text>
</comment>
<organism evidence="8 9">
    <name type="scientific">Marinicella pacifica</name>
    <dbReference type="NCBI Taxonomy" id="1171543"/>
    <lineage>
        <taxon>Bacteria</taxon>
        <taxon>Pseudomonadati</taxon>
        <taxon>Pseudomonadota</taxon>
        <taxon>Gammaproteobacteria</taxon>
        <taxon>Lysobacterales</taxon>
        <taxon>Marinicellaceae</taxon>
        <taxon>Marinicella</taxon>
    </lineage>
</organism>
<feature type="domain" description="RNA polymerase sigma-70 region 2" evidence="7">
    <location>
        <begin position="21"/>
        <end position="85"/>
    </location>
</feature>
<evidence type="ECO:0000259" key="7">
    <source>
        <dbReference type="Pfam" id="PF04542"/>
    </source>
</evidence>
<evidence type="ECO:0000256" key="4">
    <source>
        <dbReference type="ARBA" id="ARBA00023125"/>
    </source>
</evidence>
<dbReference type="Gene3D" id="1.10.10.10">
    <property type="entry name" value="Winged helix-like DNA-binding domain superfamily/Winged helix DNA-binding domain"/>
    <property type="match status" value="1"/>
</dbReference>
<reference evidence="8" key="2">
    <citation type="submission" date="2020-09" db="EMBL/GenBank/DDBJ databases">
        <authorList>
            <person name="Sun Q."/>
            <person name="Zhou Y."/>
        </authorList>
    </citation>
    <scope>NUCLEOTIDE SEQUENCE</scope>
    <source>
        <strain evidence="8">CGMCC 1.12181</strain>
    </source>
</reference>
<dbReference type="Gene3D" id="1.10.1740.10">
    <property type="match status" value="1"/>
</dbReference>
<keyword evidence="9" id="KW-1185">Reference proteome</keyword>
<dbReference type="RefSeq" id="WP_188366068.1">
    <property type="nucleotide sequence ID" value="NZ_BAABJF010000021.1"/>
</dbReference>
<evidence type="ECO:0000313" key="8">
    <source>
        <dbReference type="EMBL" id="GGG02535.1"/>
    </source>
</evidence>
<dbReference type="InterPro" id="IPR000838">
    <property type="entry name" value="RNA_pol_sigma70_ECF_CS"/>
</dbReference>
<comment type="similarity">
    <text evidence="1 6">Belongs to the sigma-70 factor family. ECF subfamily.</text>
</comment>
<dbReference type="InterPro" id="IPR013325">
    <property type="entry name" value="RNA_pol_sigma_r2"/>
</dbReference>
<dbReference type="InterPro" id="IPR036388">
    <property type="entry name" value="WH-like_DNA-bd_sf"/>
</dbReference>
<name>A0A917CYT4_9GAMM</name>
<accession>A0A917CYT4</accession>
<dbReference type="PANTHER" id="PTHR43133">
    <property type="entry name" value="RNA POLYMERASE ECF-TYPE SIGMA FACTO"/>
    <property type="match status" value="1"/>
</dbReference>
<evidence type="ECO:0000256" key="6">
    <source>
        <dbReference type="RuleBase" id="RU000716"/>
    </source>
</evidence>
<dbReference type="Proteomes" id="UP000605253">
    <property type="component" value="Unassembled WGS sequence"/>
</dbReference>
<dbReference type="InterPro" id="IPR007627">
    <property type="entry name" value="RNA_pol_sigma70_r2"/>
</dbReference>
<dbReference type="Pfam" id="PF04542">
    <property type="entry name" value="Sigma70_r2"/>
    <property type="match status" value="1"/>
</dbReference>
<evidence type="ECO:0000256" key="5">
    <source>
        <dbReference type="ARBA" id="ARBA00023163"/>
    </source>
</evidence>
<keyword evidence="5 6" id="KW-0804">Transcription</keyword>
<reference evidence="8" key="1">
    <citation type="journal article" date="2014" name="Int. J. Syst. Evol. Microbiol.">
        <title>Complete genome sequence of Corynebacterium casei LMG S-19264T (=DSM 44701T), isolated from a smear-ripened cheese.</title>
        <authorList>
            <consortium name="US DOE Joint Genome Institute (JGI-PGF)"/>
            <person name="Walter F."/>
            <person name="Albersmeier A."/>
            <person name="Kalinowski J."/>
            <person name="Ruckert C."/>
        </authorList>
    </citation>
    <scope>NUCLEOTIDE SEQUENCE</scope>
    <source>
        <strain evidence="8">CGMCC 1.12181</strain>
    </source>
</reference>
<dbReference type="InterPro" id="IPR039425">
    <property type="entry name" value="RNA_pol_sigma-70-like"/>
</dbReference>
<gene>
    <name evidence="8" type="ORF">GCM10011365_24670</name>
</gene>
<dbReference type="GO" id="GO:0003677">
    <property type="term" value="F:DNA binding"/>
    <property type="evidence" value="ECO:0007669"/>
    <property type="project" value="UniProtKB-KW"/>
</dbReference>
<evidence type="ECO:0000313" key="9">
    <source>
        <dbReference type="Proteomes" id="UP000605253"/>
    </source>
</evidence>
<dbReference type="GO" id="GO:0006352">
    <property type="term" value="P:DNA-templated transcription initiation"/>
    <property type="evidence" value="ECO:0007669"/>
    <property type="project" value="InterPro"/>
</dbReference>
<keyword evidence="3 6" id="KW-0731">Sigma factor</keyword>
<dbReference type="AlphaFoldDB" id="A0A917CYT4"/>
<dbReference type="PANTHER" id="PTHR43133:SF8">
    <property type="entry name" value="RNA POLYMERASE SIGMA FACTOR HI_1459-RELATED"/>
    <property type="match status" value="1"/>
</dbReference>
<evidence type="ECO:0000256" key="1">
    <source>
        <dbReference type="ARBA" id="ARBA00010641"/>
    </source>
</evidence>
<sequence length="175" mass="20977">MQEAELIKQAQKGVTSCFTQLVTRYQVRLYSYLLARCHHPEDADDVLQETFMNAFQYIKSYQPKWAFSTWLYTIARRLLVSRHKRYYVAIEDVELASDDTNELHSLDHNNFWRLIKKYVSADCYDALWFHYKEDKPIKQVADILKKSESWVKTNLYRSKMKLRQVPALSRLLEEL</sequence>
<proteinExistence type="inferred from homology"/>
<dbReference type="SUPFAM" id="SSF88659">
    <property type="entry name" value="Sigma3 and sigma4 domains of RNA polymerase sigma factors"/>
    <property type="match status" value="1"/>
</dbReference>
<evidence type="ECO:0000256" key="3">
    <source>
        <dbReference type="ARBA" id="ARBA00023082"/>
    </source>
</evidence>
<dbReference type="EMBL" id="BMEO01000017">
    <property type="protein sequence ID" value="GGG02535.1"/>
    <property type="molecule type" value="Genomic_DNA"/>
</dbReference>
<keyword evidence="4 6" id="KW-0238">DNA-binding</keyword>
<dbReference type="InterPro" id="IPR014284">
    <property type="entry name" value="RNA_pol_sigma-70_dom"/>
</dbReference>
<dbReference type="GO" id="GO:0016987">
    <property type="term" value="F:sigma factor activity"/>
    <property type="evidence" value="ECO:0007669"/>
    <property type="project" value="UniProtKB-KW"/>
</dbReference>
<protein>
    <recommendedName>
        <fullName evidence="6">RNA polymerase sigma factor</fullName>
    </recommendedName>
</protein>
<keyword evidence="2 6" id="KW-0805">Transcription regulation</keyword>
<dbReference type="SUPFAM" id="SSF88946">
    <property type="entry name" value="Sigma2 domain of RNA polymerase sigma factors"/>
    <property type="match status" value="1"/>
</dbReference>
<evidence type="ECO:0000256" key="2">
    <source>
        <dbReference type="ARBA" id="ARBA00023015"/>
    </source>
</evidence>
<dbReference type="PROSITE" id="PS01063">
    <property type="entry name" value="SIGMA70_ECF"/>
    <property type="match status" value="1"/>
</dbReference>
<dbReference type="InterPro" id="IPR013324">
    <property type="entry name" value="RNA_pol_sigma_r3/r4-like"/>
</dbReference>